<dbReference type="InterPro" id="IPR036028">
    <property type="entry name" value="SH3-like_dom_sf"/>
</dbReference>
<keyword evidence="1 2" id="KW-0728">SH3 domain</keyword>
<accession>A0A7I8VW49</accession>
<feature type="domain" description="SH3" evidence="3">
    <location>
        <begin position="106"/>
        <end position="163"/>
    </location>
</feature>
<evidence type="ECO:0000256" key="1">
    <source>
        <dbReference type="ARBA" id="ARBA00022443"/>
    </source>
</evidence>
<evidence type="ECO:0000256" key="2">
    <source>
        <dbReference type="PROSITE-ProRule" id="PRU00192"/>
    </source>
</evidence>
<reference evidence="4 5" key="1">
    <citation type="submission" date="2020-08" db="EMBL/GenBank/DDBJ databases">
        <authorList>
            <person name="Hejnol A."/>
        </authorList>
    </citation>
    <scope>NUCLEOTIDE SEQUENCE [LARGE SCALE GENOMIC DNA]</scope>
</reference>
<dbReference type="PROSITE" id="PS50002">
    <property type="entry name" value="SH3"/>
    <property type="match status" value="1"/>
</dbReference>
<evidence type="ECO:0000313" key="5">
    <source>
        <dbReference type="Proteomes" id="UP000549394"/>
    </source>
</evidence>
<dbReference type="SUPFAM" id="SSF50044">
    <property type="entry name" value="SH3-domain"/>
    <property type="match status" value="1"/>
</dbReference>
<dbReference type="Pfam" id="PF07653">
    <property type="entry name" value="SH3_2"/>
    <property type="match status" value="1"/>
</dbReference>
<comment type="caution">
    <text evidence="4">The sequence shown here is derived from an EMBL/GenBank/DDBJ whole genome shotgun (WGS) entry which is preliminary data.</text>
</comment>
<protein>
    <recommendedName>
        <fullName evidence="3">SH3 domain-containing protein</fullName>
    </recommendedName>
</protein>
<gene>
    <name evidence="4" type="ORF">DGYR_LOCUS8188</name>
</gene>
<dbReference type="EMBL" id="CAJFCJ010000011">
    <property type="protein sequence ID" value="CAD5120028.1"/>
    <property type="molecule type" value="Genomic_DNA"/>
</dbReference>
<name>A0A7I8VW49_9ANNE</name>
<sequence>MEPLVESTDYGKDEAKSLLQHHARFEEIKSYSADIERLNCLAAFMTKVANQHLDDPTSTSDKQAKYLSITEANDIEVEKEILEVPELVKVEEMVEKEVIEVVEEERRILQAIGLFGYSNNDLVLKKNDTVLVLDQSNNDLWNVCAIHGSSGYFPKNRLQVTSNKVIILKKWKQ</sequence>
<dbReference type="Gene3D" id="2.30.30.40">
    <property type="entry name" value="SH3 Domains"/>
    <property type="match status" value="1"/>
</dbReference>
<dbReference type="InterPro" id="IPR001452">
    <property type="entry name" value="SH3_domain"/>
</dbReference>
<evidence type="ECO:0000313" key="4">
    <source>
        <dbReference type="EMBL" id="CAD5120028.1"/>
    </source>
</evidence>
<keyword evidence="5" id="KW-1185">Reference proteome</keyword>
<organism evidence="4 5">
    <name type="scientific">Dimorphilus gyrociliatus</name>
    <dbReference type="NCBI Taxonomy" id="2664684"/>
    <lineage>
        <taxon>Eukaryota</taxon>
        <taxon>Metazoa</taxon>
        <taxon>Spiralia</taxon>
        <taxon>Lophotrochozoa</taxon>
        <taxon>Annelida</taxon>
        <taxon>Polychaeta</taxon>
        <taxon>Polychaeta incertae sedis</taxon>
        <taxon>Dinophilidae</taxon>
        <taxon>Dimorphilus</taxon>
    </lineage>
</organism>
<evidence type="ECO:0000259" key="3">
    <source>
        <dbReference type="PROSITE" id="PS50002"/>
    </source>
</evidence>
<proteinExistence type="predicted"/>
<dbReference type="CDD" id="cd00174">
    <property type="entry name" value="SH3"/>
    <property type="match status" value="1"/>
</dbReference>
<dbReference type="Proteomes" id="UP000549394">
    <property type="component" value="Unassembled WGS sequence"/>
</dbReference>
<dbReference type="AlphaFoldDB" id="A0A7I8VW49"/>